<dbReference type="PANTHER" id="PTHR21180">
    <property type="entry name" value="ENDONUCLEASE/EXONUCLEASE/PHOSPHATASE FAMILY DOMAIN-CONTAINING PROTEIN 1"/>
    <property type="match status" value="1"/>
</dbReference>
<dbReference type="AlphaFoldDB" id="A0A1T4JZR8"/>
<feature type="transmembrane region" description="Helical" evidence="2">
    <location>
        <begin position="17"/>
        <end position="36"/>
    </location>
</feature>
<feature type="region of interest" description="Disordered" evidence="1">
    <location>
        <begin position="59"/>
        <end position="82"/>
    </location>
</feature>
<dbReference type="STRING" id="413434.SAMN04488132_101350"/>
<keyword evidence="2" id="KW-0472">Membrane</keyword>
<evidence type="ECO:0000256" key="1">
    <source>
        <dbReference type="SAM" id="MobiDB-lite"/>
    </source>
</evidence>
<keyword evidence="2" id="KW-0812">Transmembrane</keyword>
<keyword evidence="2" id="KW-1133">Transmembrane helix</keyword>
<protein>
    <submittedName>
        <fullName evidence="3">DNA uptake protein ComE</fullName>
    </submittedName>
</protein>
<name>A0A1T4JZR8_9BACT</name>
<dbReference type="Gene3D" id="1.10.150.280">
    <property type="entry name" value="AF1531-like domain"/>
    <property type="match status" value="2"/>
</dbReference>
<reference evidence="3 4" key="1">
    <citation type="submission" date="2017-02" db="EMBL/GenBank/DDBJ databases">
        <authorList>
            <person name="Peterson S.W."/>
        </authorList>
    </citation>
    <scope>NUCLEOTIDE SEQUENCE [LARGE SCALE GENOMIC DNA]</scope>
    <source>
        <strain evidence="3 4">DSM 22335</strain>
    </source>
</reference>
<dbReference type="PANTHER" id="PTHR21180:SF32">
    <property type="entry name" value="ENDONUCLEASE_EXONUCLEASE_PHOSPHATASE FAMILY DOMAIN-CONTAINING PROTEIN 1"/>
    <property type="match status" value="1"/>
</dbReference>
<sequence length="300" mass="34076">MKQVIKEYLSFTKKERLAVLVLLVLITVFLILPGLMPPHIPDAVENEALHHLLTRPQSIQEIPENKNKMPDKPGDNGAAKPGPSLFLFDPNTITQKEWMALGLKERTAQTILRFRDKGGRFRTPADLGKVWGLRKEEVERLTPYVRIAASGENNRKPDNKTQPAKPVIIDINTAGETDWAQLPGIGKRLAGRIVHFRTKMNGFVRVEQVAKTYGLSDSQYQLALPYLQCRPETARKIDINTTTAWELISACDLPGDIAYAIIRERKRKSSFKRLDELKNIAQLSDTTYQRLEMILTIREP</sequence>
<accession>A0A1T4JZR8</accession>
<dbReference type="SUPFAM" id="SSF47781">
    <property type="entry name" value="RuvA domain 2-like"/>
    <property type="match status" value="3"/>
</dbReference>
<dbReference type="InterPro" id="IPR010994">
    <property type="entry name" value="RuvA_2-like"/>
</dbReference>
<dbReference type="Pfam" id="PF12836">
    <property type="entry name" value="HHH_3"/>
    <property type="match status" value="3"/>
</dbReference>
<evidence type="ECO:0000313" key="4">
    <source>
        <dbReference type="Proteomes" id="UP000190888"/>
    </source>
</evidence>
<organism evidence="3 4">
    <name type="scientific">Sediminibacterium ginsengisoli</name>
    <dbReference type="NCBI Taxonomy" id="413434"/>
    <lineage>
        <taxon>Bacteria</taxon>
        <taxon>Pseudomonadati</taxon>
        <taxon>Bacteroidota</taxon>
        <taxon>Chitinophagia</taxon>
        <taxon>Chitinophagales</taxon>
        <taxon>Chitinophagaceae</taxon>
        <taxon>Sediminibacterium</taxon>
    </lineage>
</organism>
<proteinExistence type="predicted"/>
<keyword evidence="4" id="KW-1185">Reference proteome</keyword>
<dbReference type="InterPro" id="IPR051675">
    <property type="entry name" value="Endo/Exo/Phosphatase_dom_1"/>
</dbReference>
<gene>
    <name evidence="3" type="ORF">SAMN04488132_101350</name>
</gene>
<dbReference type="Proteomes" id="UP000190888">
    <property type="component" value="Unassembled WGS sequence"/>
</dbReference>
<dbReference type="RefSeq" id="WP_078829688.1">
    <property type="nucleotide sequence ID" value="NZ_FUWH01000001.1"/>
</dbReference>
<evidence type="ECO:0000256" key="2">
    <source>
        <dbReference type="SAM" id="Phobius"/>
    </source>
</evidence>
<feature type="compositionally biased region" description="Basic and acidic residues" evidence="1">
    <location>
        <begin position="63"/>
        <end position="74"/>
    </location>
</feature>
<dbReference type="EMBL" id="FUWH01000001">
    <property type="protein sequence ID" value="SJZ35670.1"/>
    <property type="molecule type" value="Genomic_DNA"/>
</dbReference>
<evidence type="ECO:0000313" key="3">
    <source>
        <dbReference type="EMBL" id="SJZ35670.1"/>
    </source>
</evidence>
<dbReference type="Gene3D" id="1.10.150.320">
    <property type="entry name" value="Photosystem II 12 kDa extrinsic protein"/>
    <property type="match status" value="1"/>
</dbReference>
<dbReference type="OrthoDB" id="981124at2"/>